<protein>
    <submittedName>
        <fullName evidence="4">AraC family transcriptional regulator</fullName>
    </submittedName>
</protein>
<dbReference type="InterPro" id="IPR009057">
    <property type="entry name" value="Homeodomain-like_sf"/>
</dbReference>
<evidence type="ECO:0000256" key="3">
    <source>
        <dbReference type="ARBA" id="ARBA00023163"/>
    </source>
</evidence>
<evidence type="ECO:0000313" key="5">
    <source>
        <dbReference type="Proteomes" id="UP000281028"/>
    </source>
</evidence>
<dbReference type="Proteomes" id="UP000281028">
    <property type="component" value="Unassembled WGS sequence"/>
</dbReference>
<sequence length="288" mass="33250">MEKPPPDNYHCLIEEVSTETFNQQGARPLYGIFFLEEEGRLTADVTQYSYTRYTVLFTTPWQLVHFDTAQPVRVLWFHSDYYCIAYHKEEVACNGLLFNNIYAQPFISVDPEMFMRLKELTAQLEQELPYHDPYSRAIARTYLQLILAISSKTKVNAAPAAAEQKIHHPVAQFKELLEQHFIRKRGPAFYAAQLGMSPNTFSKNCRVYFLKSPSDLIQERIILEAKKLIHLSFRSIKEIAAILHFDDEHYFSRYFKKHTGIAPTAFRESVGISPVAHLSIGNPYSSMG</sequence>
<evidence type="ECO:0000256" key="2">
    <source>
        <dbReference type="ARBA" id="ARBA00023125"/>
    </source>
</evidence>
<dbReference type="Pfam" id="PF12833">
    <property type="entry name" value="HTH_18"/>
    <property type="match status" value="1"/>
</dbReference>
<dbReference type="PROSITE" id="PS01124">
    <property type="entry name" value="HTH_ARAC_FAMILY_2"/>
    <property type="match status" value="1"/>
</dbReference>
<dbReference type="GO" id="GO:0043565">
    <property type="term" value="F:sequence-specific DNA binding"/>
    <property type="evidence" value="ECO:0007669"/>
    <property type="project" value="InterPro"/>
</dbReference>
<evidence type="ECO:0000256" key="1">
    <source>
        <dbReference type="ARBA" id="ARBA00023015"/>
    </source>
</evidence>
<dbReference type="InterPro" id="IPR018060">
    <property type="entry name" value="HTH_AraC"/>
</dbReference>
<keyword evidence="2" id="KW-0238">DNA-binding</keyword>
<dbReference type="PANTHER" id="PTHR43280">
    <property type="entry name" value="ARAC-FAMILY TRANSCRIPTIONAL REGULATOR"/>
    <property type="match status" value="1"/>
</dbReference>
<dbReference type="EMBL" id="RIAR02000001">
    <property type="protein sequence ID" value="NSL85767.1"/>
    <property type="molecule type" value="Genomic_DNA"/>
</dbReference>
<keyword evidence="5" id="KW-1185">Reference proteome</keyword>
<reference evidence="4" key="1">
    <citation type="submission" date="2020-05" db="EMBL/GenBank/DDBJ databases">
        <title>Chitinophaga laudate sp. nov., isolated from a tropical peat swamp.</title>
        <authorList>
            <person name="Goh C.B.S."/>
            <person name="Lee M.S."/>
            <person name="Parimannan S."/>
            <person name="Pasbakhsh P."/>
            <person name="Yule C.M."/>
            <person name="Rajandas H."/>
            <person name="Loke S."/>
            <person name="Croft L."/>
            <person name="Tan J.B.L."/>
        </authorList>
    </citation>
    <scope>NUCLEOTIDE SEQUENCE</scope>
    <source>
        <strain evidence="4">Mgbs1</strain>
    </source>
</reference>
<name>A0A3S1CUQ3_9BACT</name>
<accession>A0A3S1CUQ3</accession>
<dbReference type="GO" id="GO:0003700">
    <property type="term" value="F:DNA-binding transcription factor activity"/>
    <property type="evidence" value="ECO:0007669"/>
    <property type="project" value="InterPro"/>
</dbReference>
<gene>
    <name evidence="4" type="ORF">ECE50_002920</name>
</gene>
<dbReference type="OrthoDB" id="2585681at2"/>
<comment type="caution">
    <text evidence="4">The sequence shown here is derived from an EMBL/GenBank/DDBJ whole genome shotgun (WGS) entry which is preliminary data.</text>
</comment>
<dbReference type="Gene3D" id="1.10.10.60">
    <property type="entry name" value="Homeodomain-like"/>
    <property type="match status" value="1"/>
</dbReference>
<dbReference type="SMART" id="SM00342">
    <property type="entry name" value="HTH_ARAC"/>
    <property type="match status" value="1"/>
</dbReference>
<keyword evidence="1" id="KW-0805">Transcription regulation</keyword>
<proteinExistence type="predicted"/>
<evidence type="ECO:0000313" key="4">
    <source>
        <dbReference type="EMBL" id="NSL85767.1"/>
    </source>
</evidence>
<organism evidence="4 5">
    <name type="scientific">Chitinophaga solisilvae</name>
    <dbReference type="NCBI Taxonomy" id="1233460"/>
    <lineage>
        <taxon>Bacteria</taxon>
        <taxon>Pseudomonadati</taxon>
        <taxon>Bacteroidota</taxon>
        <taxon>Chitinophagia</taxon>
        <taxon>Chitinophagales</taxon>
        <taxon>Chitinophagaceae</taxon>
        <taxon>Chitinophaga</taxon>
    </lineage>
</organism>
<dbReference type="SUPFAM" id="SSF46689">
    <property type="entry name" value="Homeodomain-like"/>
    <property type="match status" value="1"/>
</dbReference>
<dbReference type="PANTHER" id="PTHR43280:SF32">
    <property type="entry name" value="TRANSCRIPTIONAL REGULATORY PROTEIN"/>
    <property type="match status" value="1"/>
</dbReference>
<dbReference type="AlphaFoldDB" id="A0A3S1CUQ3"/>
<keyword evidence="3" id="KW-0804">Transcription</keyword>